<dbReference type="InterPro" id="IPR029787">
    <property type="entry name" value="Nucleotide_cyclase"/>
</dbReference>
<dbReference type="Pfam" id="PF00990">
    <property type="entry name" value="GGDEF"/>
    <property type="match status" value="1"/>
</dbReference>
<dbReference type="FunFam" id="3.30.70.270:FF:000001">
    <property type="entry name" value="Diguanylate cyclase domain protein"/>
    <property type="match status" value="1"/>
</dbReference>
<dbReference type="NCBIfam" id="TIGR00254">
    <property type="entry name" value="GGDEF"/>
    <property type="match status" value="1"/>
</dbReference>
<evidence type="ECO:0000313" key="4">
    <source>
        <dbReference type="Proteomes" id="UP000309450"/>
    </source>
</evidence>
<feature type="coiled-coil region" evidence="1">
    <location>
        <begin position="148"/>
        <end position="175"/>
    </location>
</feature>
<name>A0A4S3MTA5_9RHOB</name>
<dbReference type="SUPFAM" id="SSF55073">
    <property type="entry name" value="Nucleotide cyclase"/>
    <property type="match status" value="1"/>
</dbReference>
<sequence length="361" mass="38492">MDGGTLRPEPTVPPPALDRLMPMHLWLDPGGRVLSAGSTLAKVIALPPVVADEVPARLFDLFDLRRPGGVADMERLRAASGHRLYLVARAPGQPAFRAVAAGLPDGGVLMNLSFGIGIVEAVRRHGLTEADFAPTELAVEMLYLVEAKSAVMEELRQLNRRLQGAKSEAEERALTDTLTGLRNRRAFDQALDRVLNQMQVQARAEADPAGFSLMHLDLDFFKQVNDSHGHAAGDQVLVAVAQVLRRETRAADTVARVGGDEFILLMPGLTDRARLCAIADRIIAGVGRPVIYGGAECRVSASIGVTVAEAGIRHDAARLLADTDSALYAAKKAGRGCAILSGRGEMIPPTACPPGEAGDRR</sequence>
<dbReference type="CDD" id="cd01949">
    <property type="entry name" value="GGDEF"/>
    <property type="match status" value="1"/>
</dbReference>
<protein>
    <submittedName>
        <fullName evidence="3">Diguanylate cyclase</fullName>
    </submittedName>
</protein>
<dbReference type="InterPro" id="IPR052163">
    <property type="entry name" value="DGC-Regulatory_Protein"/>
</dbReference>
<proteinExistence type="predicted"/>
<evidence type="ECO:0000259" key="2">
    <source>
        <dbReference type="PROSITE" id="PS50887"/>
    </source>
</evidence>
<dbReference type="InterPro" id="IPR000160">
    <property type="entry name" value="GGDEF_dom"/>
</dbReference>
<dbReference type="Gene3D" id="3.30.70.270">
    <property type="match status" value="1"/>
</dbReference>
<dbReference type="PANTHER" id="PTHR46663:SF4">
    <property type="entry name" value="DIGUANYLATE CYCLASE DGCT-RELATED"/>
    <property type="match status" value="1"/>
</dbReference>
<keyword evidence="4" id="KW-1185">Reference proteome</keyword>
<accession>A0A4S3MTA5</accession>
<organism evidence="3 4">
    <name type="scientific">Aliigemmobacter aestuarii</name>
    <dbReference type="NCBI Taxonomy" id="1445661"/>
    <lineage>
        <taxon>Bacteria</taxon>
        <taxon>Pseudomonadati</taxon>
        <taxon>Pseudomonadota</taxon>
        <taxon>Alphaproteobacteria</taxon>
        <taxon>Rhodobacterales</taxon>
        <taxon>Paracoccaceae</taxon>
        <taxon>Aliigemmobacter</taxon>
    </lineage>
</organism>
<dbReference type="PROSITE" id="PS50887">
    <property type="entry name" value="GGDEF"/>
    <property type="match status" value="1"/>
</dbReference>
<dbReference type="RefSeq" id="WP_136394201.1">
    <property type="nucleotide sequence ID" value="NZ_SSND01000001.1"/>
</dbReference>
<evidence type="ECO:0000256" key="1">
    <source>
        <dbReference type="SAM" id="Coils"/>
    </source>
</evidence>
<gene>
    <name evidence="3" type="ORF">E7811_02765</name>
</gene>
<reference evidence="3 4" key="1">
    <citation type="submission" date="2019-04" db="EMBL/GenBank/DDBJ databases">
        <title>Draft genome sequence of Gemmobacter aestuarii sp. nov.</title>
        <authorList>
            <person name="Hameed A."/>
            <person name="Lin S.-Y."/>
            <person name="Shahina M."/>
            <person name="Lai W.-A."/>
            <person name="Young C.-C."/>
        </authorList>
    </citation>
    <scope>NUCLEOTIDE SEQUENCE [LARGE SCALE GENOMIC DNA]</scope>
    <source>
        <strain evidence="3 4">CC-PW-75</strain>
    </source>
</reference>
<feature type="domain" description="GGDEF" evidence="2">
    <location>
        <begin position="209"/>
        <end position="343"/>
    </location>
</feature>
<evidence type="ECO:0000313" key="3">
    <source>
        <dbReference type="EMBL" id="THD85829.1"/>
    </source>
</evidence>
<dbReference type="PANTHER" id="PTHR46663">
    <property type="entry name" value="DIGUANYLATE CYCLASE DGCT-RELATED"/>
    <property type="match status" value="1"/>
</dbReference>
<dbReference type="Proteomes" id="UP000309450">
    <property type="component" value="Unassembled WGS sequence"/>
</dbReference>
<comment type="caution">
    <text evidence="3">The sequence shown here is derived from an EMBL/GenBank/DDBJ whole genome shotgun (WGS) entry which is preliminary data.</text>
</comment>
<dbReference type="EMBL" id="SSND01000001">
    <property type="protein sequence ID" value="THD85829.1"/>
    <property type="molecule type" value="Genomic_DNA"/>
</dbReference>
<keyword evidence="1" id="KW-0175">Coiled coil</keyword>
<dbReference type="OrthoDB" id="9812260at2"/>
<dbReference type="InterPro" id="IPR043128">
    <property type="entry name" value="Rev_trsase/Diguanyl_cyclase"/>
</dbReference>
<dbReference type="GO" id="GO:0003824">
    <property type="term" value="F:catalytic activity"/>
    <property type="evidence" value="ECO:0007669"/>
    <property type="project" value="UniProtKB-ARBA"/>
</dbReference>
<dbReference type="SMART" id="SM00267">
    <property type="entry name" value="GGDEF"/>
    <property type="match status" value="1"/>
</dbReference>
<dbReference type="AlphaFoldDB" id="A0A4S3MTA5"/>